<dbReference type="Proteomes" id="UP000249757">
    <property type="component" value="Unassembled WGS sequence"/>
</dbReference>
<comment type="caution">
    <text evidence="2">The sequence shown here is derived from an EMBL/GenBank/DDBJ whole genome shotgun (WGS) entry which is preliminary data.</text>
</comment>
<evidence type="ECO:0000313" key="4">
    <source>
        <dbReference type="Proteomes" id="UP000245464"/>
    </source>
</evidence>
<evidence type="ECO:0000313" key="5">
    <source>
        <dbReference type="Proteomes" id="UP000249757"/>
    </source>
</evidence>
<keyword evidence="5" id="KW-1185">Reference proteome</keyword>
<name>A0A2W1DK74_9PLEO</name>
<organism evidence="2 4">
    <name type="scientific">Pyrenophora tritici-repentis</name>
    <dbReference type="NCBI Taxonomy" id="45151"/>
    <lineage>
        <taxon>Eukaryota</taxon>
        <taxon>Fungi</taxon>
        <taxon>Dikarya</taxon>
        <taxon>Ascomycota</taxon>
        <taxon>Pezizomycotina</taxon>
        <taxon>Dothideomycetes</taxon>
        <taxon>Pleosporomycetidae</taxon>
        <taxon>Pleosporales</taxon>
        <taxon>Pleosporineae</taxon>
        <taxon>Pleosporaceae</taxon>
        <taxon>Pyrenophora</taxon>
    </lineage>
</organism>
<sequence length="192" mass="21580">MALNRAVADADTSTNPEERNTLAPGTEFWPLGYRSSNPNPIQASKPFVPYVYVPWTPPAVVPRETHEMQLPQKDWHQFLQIIYAINTVPDSIMELIQRVLPATSAIIKDSVITLDVTPDDEKTLRETMAHYQSLLGIPLDVPNREVERIVEECMVSTSSQLASLSKEDLRLLVHKMLAIVPAPEEDDSTYLS</sequence>
<reference evidence="5" key="4">
    <citation type="journal article" date="2022" name="Microb. Genom.">
        <title>A global pangenome for the wheat fungal pathogen Pyrenophora tritici-repentis and prediction of effector protein structural homology.</title>
        <authorList>
            <person name="Moolhuijzen P.M."/>
            <person name="See P.T."/>
            <person name="Shi G."/>
            <person name="Powell H.R."/>
            <person name="Cockram J."/>
            <person name="Jorgensen L.N."/>
            <person name="Benslimane H."/>
            <person name="Strelkov S.E."/>
            <person name="Turner J."/>
            <person name="Liu Z."/>
            <person name="Moffat C.S."/>
        </authorList>
    </citation>
    <scope>NUCLEOTIDE SEQUENCE [LARGE SCALE GENOMIC DNA]</scope>
</reference>
<evidence type="ECO:0000313" key="3">
    <source>
        <dbReference type="EMBL" id="KAI1520311.1"/>
    </source>
</evidence>
<dbReference type="AlphaFoldDB" id="A0A2W1DK74"/>
<dbReference type="EMBL" id="NRDI02000001">
    <property type="protein sequence ID" value="KAI1520311.1"/>
    <property type="molecule type" value="Genomic_DNA"/>
</dbReference>
<gene>
    <name evidence="3" type="ORF">Ptr86124_000679</name>
    <name evidence="2" type="ORF">PtrM4_007360</name>
</gene>
<proteinExistence type="predicted"/>
<dbReference type="Proteomes" id="UP000245464">
    <property type="component" value="Chromosome 1"/>
</dbReference>
<reference evidence="2" key="1">
    <citation type="journal article" date="2018" name="BMC Genomics">
        <title>Comparative genomics of the wheat fungal pathogen Pyrenophora tritici-repentis reveals chromosomal variations and genome plasticity.</title>
        <authorList>
            <person name="Moolhuijzen P."/>
            <person name="See P.T."/>
            <person name="Hane J.K."/>
            <person name="Shi G."/>
            <person name="Liu Z."/>
            <person name="Oliver R.P."/>
            <person name="Moffat C.S."/>
        </authorList>
    </citation>
    <scope>NUCLEOTIDE SEQUENCE [LARGE SCALE GENOMIC DNA]</scope>
    <source>
        <strain evidence="2">M4</strain>
    </source>
</reference>
<evidence type="ECO:0000256" key="1">
    <source>
        <dbReference type="SAM" id="MobiDB-lite"/>
    </source>
</evidence>
<accession>A0A2W1DK74</accession>
<dbReference type="EMBL" id="NQIK02000001">
    <property type="protein sequence ID" value="KAF7576496.1"/>
    <property type="molecule type" value="Genomic_DNA"/>
</dbReference>
<protein>
    <submittedName>
        <fullName evidence="2">Uncharacterized protein</fullName>
    </submittedName>
</protein>
<reference evidence="3" key="3">
    <citation type="journal article" date="2022" name="bioRxiv">
        <title>A global pangenome for the wheat fungal pathogen Pyrenophora tritici-repentis and prediction of effector protein structural homology.</title>
        <authorList>
            <person name="Moolhuijzen P."/>
            <person name="See P.T."/>
            <person name="Shi G."/>
            <person name="Powell H.R."/>
            <person name="Cockram J."/>
            <person name="Jorgensen L.N."/>
            <person name="Benslimane H."/>
            <person name="Strelkov S.E."/>
            <person name="Turner J."/>
            <person name="Liu Z."/>
            <person name="Moffat C.S."/>
        </authorList>
    </citation>
    <scope>NUCLEOTIDE SEQUENCE</scope>
    <source>
        <strain evidence="3">86-124</strain>
    </source>
</reference>
<reference evidence="3" key="2">
    <citation type="submission" date="2021-05" db="EMBL/GenBank/DDBJ databases">
        <authorList>
            <person name="Moolhuijzen P.M."/>
            <person name="Moffat C.S."/>
        </authorList>
    </citation>
    <scope>NUCLEOTIDE SEQUENCE</scope>
    <source>
        <strain evidence="3">86-124</strain>
    </source>
</reference>
<evidence type="ECO:0000313" key="2">
    <source>
        <dbReference type="EMBL" id="KAF7576496.1"/>
    </source>
</evidence>
<feature type="region of interest" description="Disordered" evidence="1">
    <location>
        <begin position="1"/>
        <end position="24"/>
    </location>
</feature>